<dbReference type="GeneID" id="85455040"/>
<evidence type="ECO:0000313" key="9">
    <source>
        <dbReference type="EMBL" id="KAK1657761.1"/>
    </source>
</evidence>
<keyword evidence="5" id="KW-0862">Zinc</keyword>
<comment type="subcellular location">
    <subcellularLocation>
        <location evidence="1">Nucleus</location>
    </subcellularLocation>
</comment>
<dbReference type="PANTHER" id="PTHR16515:SF49">
    <property type="entry name" value="GASTRULA ZINC FINGER PROTEIN XLCGF49.1-LIKE-RELATED"/>
    <property type="match status" value="1"/>
</dbReference>
<comment type="caution">
    <text evidence="9">The sequence shown here is derived from an EMBL/GenBank/DDBJ whole genome shotgun (WGS) entry which is preliminary data.</text>
</comment>
<organism evidence="9 10">
    <name type="scientific">Colletotrichum godetiae</name>
    <dbReference type="NCBI Taxonomy" id="1209918"/>
    <lineage>
        <taxon>Eukaryota</taxon>
        <taxon>Fungi</taxon>
        <taxon>Dikarya</taxon>
        <taxon>Ascomycota</taxon>
        <taxon>Pezizomycotina</taxon>
        <taxon>Sordariomycetes</taxon>
        <taxon>Hypocreomycetidae</taxon>
        <taxon>Glomerellales</taxon>
        <taxon>Glomerellaceae</taxon>
        <taxon>Colletotrichum</taxon>
        <taxon>Colletotrichum acutatum species complex</taxon>
    </lineage>
</organism>
<dbReference type="PROSITE" id="PS00028">
    <property type="entry name" value="ZINC_FINGER_C2H2_1"/>
    <property type="match status" value="2"/>
</dbReference>
<evidence type="ECO:0000256" key="2">
    <source>
        <dbReference type="ARBA" id="ARBA00022723"/>
    </source>
</evidence>
<dbReference type="SUPFAM" id="SSF57667">
    <property type="entry name" value="beta-beta-alpha zinc fingers"/>
    <property type="match status" value="2"/>
</dbReference>
<dbReference type="GO" id="GO:0010468">
    <property type="term" value="P:regulation of gene expression"/>
    <property type="evidence" value="ECO:0007669"/>
    <property type="project" value="TreeGrafter"/>
</dbReference>
<dbReference type="RefSeq" id="XP_060422525.1">
    <property type="nucleotide sequence ID" value="XM_060570514.1"/>
</dbReference>
<dbReference type="SMART" id="SM00355">
    <property type="entry name" value="ZnF_C2H2"/>
    <property type="match status" value="3"/>
</dbReference>
<sequence length="159" mass="18857">MPNLTTHKRRLECEDCGKRFKQRQKLTRHFETHNVVIPFGCKLCPKRFQIQGRLIRHIRTHDIEYSLTDKTCFERYARKDVLASSKTIHTADKPYNCRHCDFGSRYRCSRNNHEETQHFTLQLAADQDSEVLDSINVHTRRLAYANSNSPRKKVQLNLE</sequence>
<evidence type="ECO:0000256" key="6">
    <source>
        <dbReference type="ARBA" id="ARBA00023242"/>
    </source>
</evidence>
<dbReference type="InterPro" id="IPR036236">
    <property type="entry name" value="Znf_C2H2_sf"/>
</dbReference>
<dbReference type="EMBL" id="JAHMHR010000085">
    <property type="protein sequence ID" value="KAK1657761.1"/>
    <property type="molecule type" value="Genomic_DNA"/>
</dbReference>
<dbReference type="GO" id="GO:0008270">
    <property type="term" value="F:zinc ion binding"/>
    <property type="evidence" value="ECO:0007669"/>
    <property type="project" value="UniProtKB-KW"/>
</dbReference>
<evidence type="ECO:0000256" key="4">
    <source>
        <dbReference type="ARBA" id="ARBA00022771"/>
    </source>
</evidence>
<evidence type="ECO:0000256" key="7">
    <source>
        <dbReference type="PROSITE-ProRule" id="PRU00042"/>
    </source>
</evidence>
<feature type="domain" description="C2H2-type" evidence="8">
    <location>
        <begin position="39"/>
        <end position="66"/>
    </location>
</feature>
<dbReference type="Proteomes" id="UP001224890">
    <property type="component" value="Unassembled WGS sequence"/>
</dbReference>
<evidence type="ECO:0000256" key="1">
    <source>
        <dbReference type="ARBA" id="ARBA00004123"/>
    </source>
</evidence>
<dbReference type="InterPro" id="IPR013087">
    <property type="entry name" value="Znf_C2H2_type"/>
</dbReference>
<evidence type="ECO:0000256" key="3">
    <source>
        <dbReference type="ARBA" id="ARBA00022737"/>
    </source>
</evidence>
<dbReference type="PROSITE" id="PS50157">
    <property type="entry name" value="ZINC_FINGER_C2H2_2"/>
    <property type="match status" value="2"/>
</dbReference>
<dbReference type="GO" id="GO:0005634">
    <property type="term" value="C:nucleus"/>
    <property type="evidence" value="ECO:0007669"/>
    <property type="project" value="UniProtKB-SubCell"/>
</dbReference>
<dbReference type="InterPro" id="IPR050331">
    <property type="entry name" value="Zinc_finger"/>
</dbReference>
<name>A0AAJ0A9W6_9PEZI</name>
<keyword evidence="3" id="KW-0677">Repeat</keyword>
<gene>
    <name evidence="9" type="ORF">BDP55DRAFT_566564</name>
</gene>
<keyword evidence="10" id="KW-1185">Reference proteome</keyword>
<keyword evidence="6" id="KW-0539">Nucleus</keyword>
<proteinExistence type="predicted"/>
<feature type="domain" description="C2H2-type" evidence="8">
    <location>
        <begin position="11"/>
        <end position="38"/>
    </location>
</feature>
<evidence type="ECO:0000259" key="8">
    <source>
        <dbReference type="PROSITE" id="PS50157"/>
    </source>
</evidence>
<accession>A0AAJ0A9W6</accession>
<keyword evidence="4 7" id="KW-0863">Zinc-finger</keyword>
<dbReference type="Gene3D" id="3.30.160.60">
    <property type="entry name" value="Classic Zinc Finger"/>
    <property type="match status" value="2"/>
</dbReference>
<protein>
    <recommendedName>
        <fullName evidence="8">C2H2-type domain-containing protein</fullName>
    </recommendedName>
</protein>
<keyword evidence="2" id="KW-0479">Metal-binding</keyword>
<dbReference type="Pfam" id="PF00096">
    <property type="entry name" value="zf-C2H2"/>
    <property type="match status" value="2"/>
</dbReference>
<dbReference type="PANTHER" id="PTHR16515">
    <property type="entry name" value="PR DOMAIN ZINC FINGER PROTEIN"/>
    <property type="match status" value="1"/>
</dbReference>
<dbReference type="AlphaFoldDB" id="A0AAJ0A9W6"/>
<evidence type="ECO:0000256" key="5">
    <source>
        <dbReference type="ARBA" id="ARBA00022833"/>
    </source>
</evidence>
<reference evidence="9" key="1">
    <citation type="submission" date="2021-06" db="EMBL/GenBank/DDBJ databases">
        <title>Comparative genomics, transcriptomics and evolutionary studies reveal genomic signatures of adaptation to plant cell wall in hemibiotrophic fungi.</title>
        <authorList>
            <consortium name="DOE Joint Genome Institute"/>
            <person name="Baroncelli R."/>
            <person name="Diaz J.F."/>
            <person name="Benocci T."/>
            <person name="Peng M."/>
            <person name="Battaglia E."/>
            <person name="Haridas S."/>
            <person name="Andreopoulos W."/>
            <person name="Labutti K."/>
            <person name="Pangilinan J."/>
            <person name="Floch G.L."/>
            <person name="Makela M.R."/>
            <person name="Henrissat B."/>
            <person name="Grigoriev I.V."/>
            <person name="Crouch J.A."/>
            <person name="De Vries R.P."/>
            <person name="Sukno S.A."/>
            <person name="Thon M.R."/>
        </authorList>
    </citation>
    <scope>NUCLEOTIDE SEQUENCE</scope>
    <source>
        <strain evidence="9">CBS 193.32</strain>
    </source>
</reference>
<evidence type="ECO:0000313" key="10">
    <source>
        <dbReference type="Proteomes" id="UP001224890"/>
    </source>
</evidence>
<dbReference type="FunFam" id="3.30.160.60:FF:000446">
    <property type="entry name" value="Zinc finger protein"/>
    <property type="match status" value="1"/>
</dbReference>